<proteinExistence type="predicted"/>
<dbReference type="AlphaFoldDB" id="A0A0S3TDY0"/>
<accession>A0A0S3TDY0</accession>
<evidence type="ECO:0000313" key="1">
    <source>
        <dbReference type="EMBL" id="BAU03340.1"/>
    </source>
</evidence>
<gene>
    <name evidence="1" type="primary">Vigan.UMG080400</name>
    <name evidence="1" type="ORF">VIGAN_UM080400</name>
</gene>
<reference evidence="1" key="1">
    <citation type="journal article" date="2015" name="Sci. Rep.">
        <title>The power of single molecule real-time sequencing technology in the de novo assembly of a eukaryotic genome.</title>
        <authorList>
            <person name="Sakai H."/>
            <person name="Naito K."/>
            <person name="Ogiso-Tanaka E."/>
            <person name="Takahashi Y."/>
            <person name="Iseki K."/>
            <person name="Muto C."/>
            <person name="Satou K."/>
            <person name="Teruya K."/>
            <person name="Shiroma A."/>
            <person name="Shimoji M."/>
            <person name="Hirano T."/>
            <person name="Itoh T."/>
            <person name="Kaga A."/>
            <person name="Tomooka N."/>
        </authorList>
    </citation>
    <scope>NUCLEOTIDE SEQUENCE</scope>
</reference>
<dbReference type="EMBL" id="AP015279">
    <property type="protein sequence ID" value="BAU03340.1"/>
    <property type="molecule type" value="Genomic_DNA"/>
</dbReference>
<sequence length="135" mass="15781">MCLDFDNLFYKVMRITLEIQPVRIKDSITKILQSSQIGKNHMGLEEGRLYLGSGRYYEGLISSSVRFPVLIFEDENFCSWRECHASDKINLFLVTSREDSLFEAWTALASNFQCIQNQLQLSLGSRYTVQKKRRR</sequence>
<protein>
    <submittedName>
        <fullName evidence="1">Uncharacterized protein</fullName>
    </submittedName>
</protein>
<name>A0A0S3TDY0_PHAAN</name>
<organism evidence="1">
    <name type="scientific">Vigna angularis var. angularis</name>
    <dbReference type="NCBI Taxonomy" id="157739"/>
    <lineage>
        <taxon>Eukaryota</taxon>
        <taxon>Viridiplantae</taxon>
        <taxon>Streptophyta</taxon>
        <taxon>Embryophyta</taxon>
        <taxon>Tracheophyta</taxon>
        <taxon>Spermatophyta</taxon>
        <taxon>Magnoliopsida</taxon>
        <taxon>eudicotyledons</taxon>
        <taxon>Gunneridae</taxon>
        <taxon>Pentapetalae</taxon>
        <taxon>rosids</taxon>
        <taxon>fabids</taxon>
        <taxon>Fabales</taxon>
        <taxon>Fabaceae</taxon>
        <taxon>Papilionoideae</taxon>
        <taxon>50 kb inversion clade</taxon>
        <taxon>NPAAA clade</taxon>
        <taxon>indigoferoid/millettioid clade</taxon>
        <taxon>Phaseoleae</taxon>
        <taxon>Vigna</taxon>
    </lineage>
</organism>